<name>A0ABR9QQ65_9BACI</name>
<accession>A0ABR9QQ65</accession>
<dbReference type="InterPro" id="IPR030395">
    <property type="entry name" value="GP_PDE_dom"/>
</dbReference>
<dbReference type="Gene3D" id="3.20.20.190">
    <property type="entry name" value="Phosphatidylinositol (PI) phosphodiesterase"/>
    <property type="match status" value="1"/>
</dbReference>
<keyword evidence="1" id="KW-0472">Membrane</keyword>
<dbReference type="PROSITE" id="PS51704">
    <property type="entry name" value="GP_PDE"/>
    <property type="match status" value="1"/>
</dbReference>
<organism evidence="3 4">
    <name type="scientific">Litchfieldia luteola</name>
    <dbReference type="NCBI Taxonomy" id="682179"/>
    <lineage>
        <taxon>Bacteria</taxon>
        <taxon>Bacillati</taxon>
        <taxon>Bacillota</taxon>
        <taxon>Bacilli</taxon>
        <taxon>Bacillales</taxon>
        <taxon>Bacillaceae</taxon>
        <taxon>Litchfieldia</taxon>
    </lineage>
</organism>
<reference evidence="3 4" key="1">
    <citation type="submission" date="2020-10" db="EMBL/GenBank/DDBJ databases">
        <title>Bacillus sp. HD4P25, an endophyte from a halophyte.</title>
        <authorList>
            <person name="Sun J.-Q."/>
        </authorList>
    </citation>
    <scope>NUCLEOTIDE SEQUENCE [LARGE SCALE GENOMIC DNA]</scope>
    <source>
        <strain evidence="3 4">YIM 93174</strain>
    </source>
</reference>
<dbReference type="InterPro" id="IPR017946">
    <property type="entry name" value="PLC-like_Pdiesterase_TIM-brl"/>
</dbReference>
<sequence>MIQMVQVALETKKPKRRRYIILIALLFLFMVFLLVNFLPVEKRPERAFFAHDRPLVIAHQGGEHLAPSSTMASFSVADELNVDVLEFDIHITKDGHLVTIHDNTVDRTTNGNGLVADLTLAEIQELDAGYYFKDLNGEYSYRDKGVYIPTVEEVFQTFGDKRMVIEIKATNPPESYDEIAQKLWELLEKYKLEEQVNIVSFDQKVVDTFQTYSKGITPVAGGKQEVVKFVLAHKLFARNLYNPSVDALQIPTSESIFDLTDKKIIEGAHRRGMEVHYWTINDKETMRFLIEAGADGIMTDRPDLMIELLEEMGF</sequence>
<protein>
    <submittedName>
        <fullName evidence="3">Glycerophosphodiester phosphodiesterase</fullName>
    </submittedName>
</protein>
<evidence type="ECO:0000259" key="2">
    <source>
        <dbReference type="PROSITE" id="PS51704"/>
    </source>
</evidence>
<dbReference type="Pfam" id="PF03009">
    <property type="entry name" value="GDPD"/>
    <property type="match status" value="1"/>
</dbReference>
<dbReference type="RefSeq" id="WP_193539893.1">
    <property type="nucleotide sequence ID" value="NZ_JADCLJ010000025.1"/>
</dbReference>
<dbReference type="PANTHER" id="PTHR46211:SF14">
    <property type="entry name" value="GLYCEROPHOSPHODIESTER PHOSPHODIESTERASE"/>
    <property type="match status" value="1"/>
</dbReference>
<dbReference type="Proteomes" id="UP001516662">
    <property type="component" value="Unassembled WGS sequence"/>
</dbReference>
<keyword evidence="1" id="KW-1133">Transmembrane helix</keyword>
<feature type="domain" description="GP-PDE" evidence="2">
    <location>
        <begin position="54"/>
        <end position="309"/>
    </location>
</feature>
<feature type="transmembrane region" description="Helical" evidence="1">
    <location>
        <begin position="20"/>
        <end position="38"/>
    </location>
</feature>
<dbReference type="EMBL" id="JADCLJ010000025">
    <property type="protein sequence ID" value="MBE4910617.1"/>
    <property type="molecule type" value="Genomic_DNA"/>
</dbReference>
<dbReference type="SUPFAM" id="SSF51695">
    <property type="entry name" value="PLC-like phosphodiesterases"/>
    <property type="match status" value="1"/>
</dbReference>
<keyword evidence="4" id="KW-1185">Reference proteome</keyword>
<evidence type="ECO:0000256" key="1">
    <source>
        <dbReference type="SAM" id="Phobius"/>
    </source>
</evidence>
<gene>
    <name evidence="3" type="ORF">IMZ08_21490</name>
</gene>
<dbReference type="PANTHER" id="PTHR46211">
    <property type="entry name" value="GLYCEROPHOSPHORYL DIESTER PHOSPHODIESTERASE"/>
    <property type="match status" value="1"/>
</dbReference>
<evidence type="ECO:0000313" key="3">
    <source>
        <dbReference type="EMBL" id="MBE4910617.1"/>
    </source>
</evidence>
<comment type="caution">
    <text evidence="3">The sequence shown here is derived from an EMBL/GenBank/DDBJ whole genome shotgun (WGS) entry which is preliminary data.</text>
</comment>
<dbReference type="CDD" id="cd08561">
    <property type="entry name" value="GDPD_cytoplasmic_ScUgpQ2_like"/>
    <property type="match status" value="1"/>
</dbReference>
<proteinExistence type="predicted"/>
<keyword evidence="1" id="KW-0812">Transmembrane</keyword>
<evidence type="ECO:0000313" key="4">
    <source>
        <dbReference type="Proteomes" id="UP001516662"/>
    </source>
</evidence>